<dbReference type="SUPFAM" id="SSF143744">
    <property type="entry name" value="GlcG-like"/>
    <property type="match status" value="1"/>
</dbReference>
<dbReference type="AlphaFoldDB" id="A0A6P2KJ35"/>
<name>A0A6P2KJ35_9BURK</name>
<reference evidence="1 2" key="1">
    <citation type="submission" date="2019-09" db="EMBL/GenBank/DDBJ databases">
        <authorList>
            <person name="Depoorter E."/>
        </authorList>
    </citation>
    <scope>NUCLEOTIDE SEQUENCE [LARGE SCALE GENOMIC DNA]</scope>
    <source>
        <strain evidence="1">LMG 26883</strain>
    </source>
</reference>
<proteinExistence type="predicted"/>
<accession>A0A6P2KJ35</accession>
<dbReference type="InterPro" id="IPR038084">
    <property type="entry name" value="PduO/GlcC-like_sf"/>
</dbReference>
<dbReference type="Pfam" id="PF03928">
    <property type="entry name" value="HbpS-like"/>
    <property type="match status" value="1"/>
</dbReference>
<evidence type="ECO:0000313" key="1">
    <source>
        <dbReference type="EMBL" id="VWB56722.1"/>
    </source>
</evidence>
<gene>
    <name evidence="1" type="ORF">BPS26883_02651</name>
</gene>
<dbReference type="GeneID" id="93169677"/>
<dbReference type="Gene3D" id="3.30.450.150">
    <property type="entry name" value="Haem-degrading domain"/>
    <property type="match status" value="1"/>
</dbReference>
<dbReference type="EMBL" id="CABVPP010000016">
    <property type="protein sequence ID" value="VWB56722.1"/>
    <property type="molecule type" value="Genomic_DNA"/>
</dbReference>
<dbReference type="InterPro" id="IPR005624">
    <property type="entry name" value="PduO/GlcC-like"/>
</dbReference>
<dbReference type="Proteomes" id="UP000494162">
    <property type="component" value="Unassembled WGS sequence"/>
</dbReference>
<dbReference type="RefSeq" id="WP_174902418.1">
    <property type="nucleotide sequence ID" value="NZ_CABVPP010000016.1"/>
</dbReference>
<dbReference type="InterPro" id="IPR052517">
    <property type="entry name" value="GlcG_carb_metab_protein"/>
</dbReference>
<sequence length="149" mass="14782">MARNDSTHSVATRAIDWPAASHAAQAAAQAAERLGVHVNVAVVDAGGLLAAFVRMPGAPLHSIDIAIDKAYTAASFGLPTGAWHDALAAHSEAVRQGLVLRARFVAFGGGLPIVEDGVLIGGIGVSGGSEAQDESCAHAGLDAAGLGGA</sequence>
<organism evidence="1 2">
    <name type="scientific">Burkholderia pseudomultivorans</name>
    <dbReference type="NCBI Taxonomy" id="1207504"/>
    <lineage>
        <taxon>Bacteria</taxon>
        <taxon>Pseudomonadati</taxon>
        <taxon>Pseudomonadota</taxon>
        <taxon>Betaproteobacteria</taxon>
        <taxon>Burkholderiales</taxon>
        <taxon>Burkholderiaceae</taxon>
        <taxon>Burkholderia</taxon>
        <taxon>Burkholderia cepacia complex</taxon>
    </lineage>
</organism>
<dbReference type="PANTHER" id="PTHR34309:SF1">
    <property type="entry name" value="PROTEIN GLCG"/>
    <property type="match status" value="1"/>
</dbReference>
<evidence type="ECO:0000313" key="2">
    <source>
        <dbReference type="Proteomes" id="UP000494162"/>
    </source>
</evidence>
<protein>
    <submittedName>
        <fullName evidence="1">GlcG protein</fullName>
    </submittedName>
</protein>
<dbReference type="PANTHER" id="PTHR34309">
    <property type="entry name" value="SLR1406 PROTEIN"/>
    <property type="match status" value="1"/>
</dbReference>